<keyword evidence="5" id="KW-1185">Reference proteome</keyword>
<gene>
    <name evidence="4" type="ORF">SARC_08886</name>
</gene>
<dbReference type="AlphaFoldDB" id="A0A0L0FPG5"/>
<dbReference type="InterPro" id="IPR001857">
    <property type="entry name" value="Ribosomal_bL19"/>
</dbReference>
<dbReference type="InterPro" id="IPR008991">
    <property type="entry name" value="Translation_prot_SH3-like_sf"/>
</dbReference>
<evidence type="ECO:0000313" key="4">
    <source>
        <dbReference type="EMBL" id="KNC78697.1"/>
    </source>
</evidence>
<dbReference type="InterPro" id="IPR038657">
    <property type="entry name" value="Ribosomal_bL19_sf"/>
</dbReference>
<dbReference type="PANTHER" id="PTHR15680">
    <property type="entry name" value="RIBOSOMAL PROTEIN L19"/>
    <property type="match status" value="1"/>
</dbReference>
<dbReference type="PRINTS" id="PR00061">
    <property type="entry name" value="RIBOSOMALL19"/>
</dbReference>
<sequence length="230" mass="26025">MLLAQLTRVSRTVGISRCAQAGALQHSRTYATADKAEEKEEKIPQLTKLMRGYTKAPRMAKKKGQENNKKTLVRSQPYRAIPDDAQPRDFHTNLMGLLNMREVARHRKRIDIPVHTAGCIMQVVALDNANTKRAKPFIGICTARPNRGTASSLTLRNVVDGVLLEKSYMVYSPLIKEIKVLEFQRARRAKMYYLDDHPLNMSTINSRRFKEVNTTTTKDAKKKGGKGSKK</sequence>
<evidence type="ECO:0000256" key="3">
    <source>
        <dbReference type="ARBA" id="ARBA00023274"/>
    </source>
</evidence>
<dbReference type="STRING" id="667725.A0A0L0FPG5"/>
<dbReference type="GeneID" id="25909390"/>
<evidence type="ECO:0008006" key="6">
    <source>
        <dbReference type="Google" id="ProtNLM"/>
    </source>
</evidence>
<keyword evidence="3" id="KW-0687">Ribonucleoprotein</keyword>
<evidence type="ECO:0000256" key="1">
    <source>
        <dbReference type="ARBA" id="ARBA00005781"/>
    </source>
</evidence>
<dbReference type="GO" id="GO:0006412">
    <property type="term" value="P:translation"/>
    <property type="evidence" value="ECO:0007669"/>
    <property type="project" value="InterPro"/>
</dbReference>
<evidence type="ECO:0000313" key="5">
    <source>
        <dbReference type="Proteomes" id="UP000054560"/>
    </source>
</evidence>
<dbReference type="Gene3D" id="2.30.30.790">
    <property type="match status" value="1"/>
</dbReference>
<dbReference type="OrthoDB" id="432645at2759"/>
<proteinExistence type="inferred from homology"/>
<dbReference type="Proteomes" id="UP000054560">
    <property type="component" value="Unassembled WGS sequence"/>
</dbReference>
<dbReference type="PANTHER" id="PTHR15680:SF9">
    <property type="entry name" value="LARGE RIBOSOMAL SUBUNIT PROTEIN BL19M"/>
    <property type="match status" value="1"/>
</dbReference>
<reference evidence="4 5" key="1">
    <citation type="submission" date="2011-02" db="EMBL/GenBank/DDBJ databases">
        <title>The Genome Sequence of Sphaeroforma arctica JP610.</title>
        <authorList>
            <consortium name="The Broad Institute Genome Sequencing Platform"/>
            <person name="Russ C."/>
            <person name="Cuomo C."/>
            <person name="Young S.K."/>
            <person name="Zeng Q."/>
            <person name="Gargeya S."/>
            <person name="Alvarado L."/>
            <person name="Berlin A."/>
            <person name="Chapman S.B."/>
            <person name="Chen Z."/>
            <person name="Freedman E."/>
            <person name="Gellesch M."/>
            <person name="Goldberg J."/>
            <person name="Griggs A."/>
            <person name="Gujja S."/>
            <person name="Heilman E."/>
            <person name="Heiman D."/>
            <person name="Howarth C."/>
            <person name="Mehta T."/>
            <person name="Neiman D."/>
            <person name="Pearson M."/>
            <person name="Roberts A."/>
            <person name="Saif S."/>
            <person name="Shea T."/>
            <person name="Shenoy N."/>
            <person name="Sisk P."/>
            <person name="Stolte C."/>
            <person name="Sykes S."/>
            <person name="White J."/>
            <person name="Yandava C."/>
            <person name="Burger G."/>
            <person name="Gray M.W."/>
            <person name="Holland P.W.H."/>
            <person name="King N."/>
            <person name="Lang F.B.F."/>
            <person name="Roger A.J."/>
            <person name="Ruiz-Trillo I."/>
            <person name="Haas B."/>
            <person name="Nusbaum C."/>
            <person name="Birren B."/>
        </authorList>
    </citation>
    <scope>NUCLEOTIDE SEQUENCE [LARGE SCALE GENOMIC DNA]</scope>
    <source>
        <strain evidence="4 5">JP610</strain>
    </source>
</reference>
<dbReference type="GO" id="GO:0005762">
    <property type="term" value="C:mitochondrial large ribosomal subunit"/>
    <property type="evidence" value="ECO:0007669"/>
    <property type="project" value="TreeGrafter"/>
</dbReference>
<comment type="similarity">
    <text evidence="1">Belongs to the bacterial ribosomal protein bL19 family.</text>
</comment>
<dbReference type="SUPFAM" id="SSF50104">
    <property type="entry name" value="Translation proteins SH3-like domain"/>
    <property type="match status" value="1"/>
</dbReference>
<accession>A0A0L0FPG5</accession>
<keyword evidence="2" id="KW-0689">Ribosomal protein</keyword>
<evidence type="ECO:0000256" key="2">
    <source>
        <dbReference type="ARBA" id="ARBA00022980"/>
    </source>
</evidence>
<dbReference type="EMBL" id="KQ242440">
    <property type="protein sequence ID" value="KNC78697.1"/>
    <property type="molecule type" value="Genomic_DNA"/>
</dbReference>
<dbReference type="Pfam" id="PF01245">
    <property type="entry name" value="Ribosomal_L19"/>
    <property type="match status" value="1"/>
</dbReference>
<organism evidence="4 5">
    <name type="scientific">Sphaeroforma arctica JP610</name>
    <dbReference type="NCBI Taxonomy" id="667725"/>
    <lineage>
        <taxon>Eukaryota</taxon>
        <taxon>Ichthyosporea</taxon>
        <taxon>Ichthyophonida</taxon>
        <taxon>Sphaeroforma</taxon>
    </lineage>
</organism>
<dbReference type="eggNOG" id="KOG1698">
    <property type="taxonomic scope" value="Eukaryota"/>
</dbReference>
<dbReference type="RefSeq" id="XP_014152599.1">
    <property type="nucleotide sequence ID" value="XM_014297124.1"/>
</dbReference>
<name>A0A0L0FPG5_9EUKA</name>
<dbReference type="GO" id="GO:0003735">
    <property type="term" value="F:structural constituent of ribosome"/>
    <property type="evidence" value="ECO:0007669"/>
    <property type="project" value="InterPro"/>
</dbReference>
<protein>
    <recommendedName>
        <fullName evidence="6">Ribosomal protein L19</fullName>
    </recommendedName>
</protein>